<evidence type="ECO:0000313" key="6">
    <source>
        <dbReference type="EMBL" id="VVB05173.1"/>
    </source>
</evidence>
<dbReference type="PANTHER" id="PTHR23048:SF59">
    <property type="entry name" value="EF-HAND SUPERFAMILY PROTEIN"/>
    <property type="match status" value="1"/>
</dbReference>
<feature type="domain" description="EF-hand" evidence="5">
    <location>
        <begin position="327"/>
        <end position="362"/>
    </location>
</feature>
<dbReference type="PROSITE" id="PS50222">
    <property type="entry name" value="EF_HAND_2"/>
    <property type="match status" value="4"/>
</dbReference>
<accession>A0A565BUX8</accession>
<dbReference type="InterPro" id="IPR002048">
    <property type="entry name" value="EF_hand_dom"/>
</dbReference>
<dbReference type="Pfam" id="PF13499">
    <property type="entry name" value="EF-hand_7"/>
    <property type="match status" value="2"/>
</dbReference>
<keyword evidence="1" id="KW-0479">Metal-binding</keyword>
<feature type="domain" description="EF-hand" evidence="5">
    <location>
        <begin position="218"/>
        <end position="253"/>
    </location>
</feature>
<dbReference type="AlphaFoldDB" id="A0A565BUX8"/>
<dbReference type="GO" id="GO:0005509">
    <property type="term" value="F:calcium ion binding"/>
    <property type="evidence" value="ECO:0007669"/>
    <property type="project" value="InterPro"/>
</dbReference>
<feature type="non-terminal residue" evidence="6">
    <location>
        <position position="1"/>
    </location>
</feature>
<sequence>IDPELRRPPPHTPSPGVVRRIHAPPLSSSSPLLKQHSWSPDIIREEAWSKRQDISRRNGLRRGKSLTDEDLDELKASFELGFGFGSPEIADPRLSNTLPALELYFAVQKSYNDAVLNKSATTSRSSGDGEDEAEAVGESGGLLPISGDFIQIRVLPLLDNSIFVLWVLRSDSKNGDLCENRSLFLHSARFRRNPYCSSLYRGVSRKEKPRRHHGLTQQKRQEIKEAFELFDTDGSGTIDAKELNVAMRALGFEMTEEQINKMIADVDKDGSGAIDFDEFVHMMTAKIGERDTKEELTKAFKIIDLDKNGKISADDIKRMAKDLGENFTDGEIREMVEEADRDHDGEVNMEEFMRMMKRTAYGH</sequence>
<dbReference type="Pfam" id="PF07939">
    <property type="entry name" value="DUF1685"/>
    <property type="match status" value="1"/>
</dbReference>
<dbReference type="PANTHER" id="PTHR23048">
    <property type="entry name" value="MYOSIN LIGHT CHAIN 1, 3"/>
    <property type="match status" value="1"/>
</dbReference>
<evidence type="ECO:0000256" key="4">
    <source>
        <dbReference type="SAM" id="MobiDB-lite"/>
    </source>
</evidence>
<dbReference type="InterPro" id="IPR050230">
    <property type="entry name" value="CALM/Myosin/TropC-like"/>
</dbReference>
<feature type="compositionally biased region" description="Low complexity" evidence="4">
    <location>
        <begin position="24"/>
        <end position="33"/>
    </location>
</feature>
<organism evidence="6 7">
    <name type="scientific">Arabis nemorensis</name>
    <dbReference type="NCBI Taxonomy" id="586526"/>
    <lineage>
        <taxon>Eukaryota</taxon>
        <taxon>Viridiplantae</taxon>
        <taxon>Streptophyta</taxon>
        <taxon>Embryophyta</taxon>
        <taxon>Tracheophyta</taxon>
        <taxon>Spermatophyta</taxon>
        <taxon>Magnoliopsida</taxon>
        <taxon>eudicotyledons</taxon>
        <taxon>Gunneridae</taxon>
        <taxon>Pentapetalae</taxon>
        <taxon>rosids</taxon>
        <taxon>malvids</taxon>
        <taxon>Brassicales</taxon>
        <taxon>Brassicaceae</taxon>
        <taxon>Arabideae</taxon>
        <taxon>Arabis</taxon>
    </lineage>
</organism>
<dbReference type="CDD" id="cd00051">
    <property type="entry name" value="EFh"/>
    <property type="match status" value="2"/>
</dbReference>
<dbReference type="Gene3D" id="1.10.238.10">
    <property type="entry name" value="EF-hand"/>
    <property type="match status" value="2"/>
</dbReference>
<dbReference type="GO" id="GO:0016460">
    <property type="term" value="C:myosin II complex"/>
    <property type="evidence" value="ECO:0007669"/>
    <property type="project" value="TreeGrafter"/>
</dbReference>
<dbReference type="FunFam" id="1.10.238.10:FF:000256">
    <property type="entry name" value="probable calcium-binding protein CML20"/>
    <property type="match status" value="1"/>
</dbReference>
<feature type="region of interest" description="Disordered" evidence="4">
    <location>
        <begin position="1"/>
        <end position="35"/>
    </location>
</feature>
<gene>
    <name evidence="6" type="ORF">ANE_LOCUS15617</name>
</gene>
<comment type="caution">
    <text evidence="6">The sequence shown here is derived from an EMBL/GenBank/DDBJ whole genome shotgun (WGS) entry which is preliminary data.</text>
</comment>
<proteinExistence type="predicted"/>
<dbReference type="EMBL" id="CABITT030000005">
    <property type="protein sequence ID" value="VVB05173.1"/>
    <property type="molecule type" value="Genomic_DNA"/>
</dbReference>
<dbReference type="OrthoDB" id="343296at2759"/>
<dbReference type="FunFam" id="1.10.238.10:FF:000268">
    <property type="entry name" value="Centrin 2"/>
    <property type="match status" value="1"/>
</dbReference>
<dbReference type="Proteomes" id="UP000489600">
    <property type="component" value="Unassembled WGS sequence"/>
</dbReference>
<evidence type="ECO:0000259" key="5">
    <source>
        <dbReference type="PROSITE" id="PS50222"/>
    </source>
</evidence>
<keyword evidence="7" id="KW-1185">Reference proteome</keyword>
<reference evidence="6" key="1">
    <citation type="submission" date="2019-07" db="EMBL/GenBank/DDBJ databases">
        <authorList>
            <person name="Dittberner H."/>
        </authorList>
    </citation>
    <scope>NUCLEOTIDE SEQUENCE [LARGE SCALE GENOMIC DNA]</scope>
</reference>
<protein>
    <recommendedName>
        <fullName evidence="5">EF-hand domain-containing protein</fullName>
    </recommendedName>
</protein>
<feature type="domain" description="EF-hand" evidence="5">
    <location>
        <begin position="291"/>
        <end position="326"/>
    </location>
</feature>
<dbReference type="PROSITE" id="PS00018">
    <property type="entry name" value="EF_HAND_1"/>
    <property type="match status" value="4"/>
</dbReference>
<dbReference type="InterPro" id="IPR018247">
    <property type="entry name" value="EF_Hand_1_Ca_BS"/>
</dbReference>
<dbReference type="SUPFAM" id="SSF47473">
    <property type="entry name" value="EF-hand"/>
    <property type="match status" value="1"/>
</dbReference>
<feature type="domain" description="EF-hand" evidence="5">
    <location>
        <begin position="254"/>
        <end position="289"/>
    </location>
</feature>
<evidence type="ECO:0000256" key="3">
    <source>
        <dbReference type="ARBA" id="ARBA00022837"/>
    </source>
</evidence>
<dbReference type="InterPro" id="IPR012881">
    <property type="entry name" value="DUF1685"/>
</dbReference>
<evidence type="ECO:0000313" key="7">
    <source>
        <dbReference type="Proteomes" id="UP000489600"/>
    </source>
</evidence>
<name>A0A565BUX8_9BRAS</name>
<dbReference type="InterPro" id="IPR011992">
    <property type="entry name" value="EF-hand-dom_pair"/>
</dbReference>
<keyword evidence="2" id="KW-0677">Repeat</keyword>
<keyword evidence="3" id="KW-0106">Calcium</keyword>
<evidence type="ECO:0000256" key="2">
    <source>
        <dbReference type="ARBA" id="ARBA00022737"/>
    </source>
</evidence>
<dbReference type="SMART" id="SM00054">
    <property type="entry name" value="EFh"/>
    <property type="match status" value="4"/>
</dbReference>
<evidence type="ECO:0000256" key="1">
    <source>
        <dbReference type="ARBA" id="ARBA00022723"/>
    </source>
</evidence>